<evidence type="ECO:0008006" key="3">
    <source>
        <dbReference type="Google" id="ProtNLM"/>
    </source>
</evidence>
<comment type="caution">
    <text evidence="1">The sequence shown here is derived from an EMBL/GenBank/DDBJ whole genome shotgun (WGS) entry which is preliminary data.</text>
</comment>
<dbReference type="RefSeq" id="WP_247287558.1">
    <property type="nucleotide sequence ID" value="NZ_JAKNRW010000002.1"/>
</dbReference>
<proteinExistence type="predicted"/>
<evidence type="ECO:0000313" key="1">
    <source>
        <dbReference type="EMBL" id="MCK1789227.1"/>
    </source>
</evidence>
<name>A0ABT0EU07_9PSED</name>
<organism evidence="1 2">
    <name type="scientific">Pseudomonas violetae</name>
    <dbReference type="NCBI Taxonomy" id="2915813"/>
    <lineage>
        <taxon>Bacteria</taxon>
        <taxon>Pseudomonadati</taxon>
        <taxon>Pseudomonadota</taxon>
        <taxon>Gammaproteobacteria</taxon>
        <taxon>Pseudomonadales</taxon>
        <taxon>Pseudomonadaceae</taxon>
        <taxon>Pseudomonas</taxon>
    </lineage>
</organism>
<dbReference type="Proteomes" id="UP001299876">
    <property type="component" value="Unassembled WGS sequence"/>
</dbReference>
<dbReference type="EMBL" id="JAKNRW010000002">
    <property type="protein sequence ID" value="MCK1789227.1"/>
    <property type="molecule type" value="Genomic_DNA"/>
</dbReference>
<protein>
    <recommendedName>
        <fullName evidence="3">Lipoprotein</fullName>
    </recommendedName>
</protein>
<accession>A0ABT0EU07</accession>
<gene>
    <name evidence="1" type="ORF">L9059_03355</name>
</gene>
<reference evidence="1 2" key="1">
    <citation type="submission" date="2022-02" db="EMBL/GenBank/DDBJ databases">
        <title>Comparative genomics of the first Antarctic Pseudomonas spp. capable of biotransforming 2,4,6-Trinitrotoluene.</title>
        <authorList>
            <person name="Cabrera M.A."/>
            <person name="Marquez S.L."/>
            <person name="Perez-Donoso J.M."/>
        </authorList>
    </citation>
    <scope>NUCLEOTIDE SEQUENCE [LARGE SCALE GENOMIC DNA]</scope>
    <source>
        <strain evidence="1 2">TNT19</strain>
    </source>
</reference>
<evidence type="ECO:0000313" key="2">
    <source>
        <dbReference type="Proteomes" id="UP001299876"/>
    </source>
</evidence>
<keyword evidence="2" id="KW-1185">Reference proteome</keyword>
<sequence length="279" mass="30884">MPNNLIVFVLATSILAGCSSEGPSPVNALNVANDLNARYLDSAAGCANGSAAFHCNGVLVRVADTLVASGGEIERDAAAFSYLRADTGIKTLYARGAGIILSPLPDLSTAPIKVRCSFPTNAATDFRADGCGETSRDLPGYEREWSQHCDEQGIHDEQQWLAHFNKVKPAYFYMCAFRESTDQFALSIEVRKLLPVDYRNQWNEVVTTAWAAQDIKRMPFQAFFYNAISLPGKEDAQKLQREFYSLTQTLLPIVRIDLSAADQRVFSYHPQDQTYIPVK</sequence>